<gene>
    <name evidence="1" type="ORF">NCTC10797_05731</name>
</gene>
<dbReference type="AlphaFoldDB" id="A0A4U8W6T5"/>
<dbReference type="Proteomes" id="UP000290439">
    <property type="component" value="Chromosome"/>
</dbReference>
<name>A0A4U8W6T5_9NOCA</name>
<proteinExistence type="predicted"/>
<sequence>MLLPHRVHDLRGRAIDELRYPPTAVLVFAGVPGAGKSTALRALFGSTAEAEQPPAGPAGSVVLDSQHSRNSWRHRLGRVPYPLWRPVVHIAHYTRIRNALRDNAGPVVVHDCATFGWARRMLARWAAARGRELHLILIDVPATIARAGQYTRGRRVNGFFFRLHCVRWQQLLRAVDAGPITDPAPASIVIADRETVGGMRRVSFAA</sequence>
<dbReference type="EMBL" id="LR215973">
    <property type="protein sequence ID" value="VFB01901.1"/>
    <property type="molecule type" value="Genomic_DNA"/>
</dbReference>
<reference evidence="1 2" key="1">
    <citation type="submission" date="2019-02" db="EMBL/GenBank/DDBJ databases">
        <authorList>
            <consortium name="Pathogen Informatics"/>
        </authorList>
    </citation>
    <scope>NUCLEOTIDE SEQUENCE [LARGE SCALE GENOMIC DNA]</scope>
    <source>
        <strain evidence="1 2">3012STDY6756504</strain>
    </source>
</reference>
<dbReference type="Pfam" id="PF13671">
    <property type="entry name" value="AAA_33"/>
    <property type="match status" value="1"/>
</dbReference>
<accession>A0A4U8W6T5</accession>
<evidence type="ECO:0000313" key="2">
    <source>
        <dbReference type="Proteomes" id="UP000290439"/>
    </source>
</evidence>
<organism evidence="1 2">
    <name type="scientific">Nocardia cyriacigeorgica</name>
    <dbReference type="NCBI Taxonomy" id="135487"/>
    <lineage>
        <taxon>Bacteria</taxon>
        <taxon>Bacillati</taxon>
        <taxon>Actinomycetota</taxon>
        <taxon>Actinomycetes</taxon>
        <taxon>Mycobacteriales</taxon>
        <taxon>Nocardiaceae</taxon>
        <taxon>Nocardia</taxon>
    </lineage>
</organism>
<dbReference type="SUPFAM" id="SSF52540">
    <property type="entry name" value="P-loop containing nucleoside triphosphate hydrolases"/>
    <property type="match status" value="1"/>
</dbReference>
<dbReference type="RefSeq" id="WP_130919226.1">
    <property type="nucleotide sequence ID" value="NZ_LR215973.1"/>
</dbReference>
<protein>
    <submittedName>
        <fullName evidence="1">Uncharacterized protein</fullName>
    </submittedName>
</protein>
<dbReference type="InterPro" id="IPR027417">
    <property type="entry name" value="P-loop_NTPase"/>
</dbReference>
<evidence type="ECO:0000313" key="1">
    <source>
        <dbReference type="EMBL" id="VFB01901.1"/>
    </source>
</evidence>
<dbReference type="Gene3D" id="3.40.50.300">
    <property type="entry name" value="P-loop containing nucleotide triphosphate hydrolases"/>
    <property type="match status" value="1"/>
</dbReference>